<feature type="region of interest" description="Disordered" evidence="1">
    <location>
        <begin position="142"/>
        <end position="165"/>
    </location>
</feature>
<evidence type="ECO:0000256" key="2">
    <source>
        <dbReference type="SAM" id="Phobius"/>
    </source>
</evidence>
<gene>
    <name evidence="3" type="ORF">B296_00042438</name>
</gene>
<dbReference type="AlphaFoldDB" id="A0A426X809"/>
<evidence type="ECO:0000313" key="4">
    <source>
        <dbReference type="Proteomes" id="UP000287651"/>
    </source>
</evidence>
<comment type="caution">
    <text evidence="3">The sequence shown here is derived from an EMBL/GenBank/DDBJ whole genome shotgun (WGS) entry which is preliminary data.</text>
</comment>
<keyword evidence="2" id="KW-0472">Membrane</keyword>
<dbReference type="Proteomes" id="UP000287651">
    <property type="component" value="Unassembled WGS sequence"/>
</dbReference>
<protein>
    <submittedName>
        <fullName evidence="3">Uncharacterized protein</fullName>
    </submittedName>
</protein>
<proteinExistence type="predicted"/>
<reference evidence="3 4" key="1">
    <citation type="journal article" date="2014" name="Agronomy (Basel)">
        <title>A Draft Genome Sequence for Ensete ventricosum, the Drought-Tolerant Tree Against Hunger.</title>
        <authorList>
            <person name="Harrison J."/>
            <person name="Moore K.A."/>
            <person name="Paszkiewicz K."/>
            <person name="Jones T."/>
            <person name="Grant M."/>
            <person name="Ambacheew D."/>
            <person name="Muzemil S."/>
            <person name="Studholme D.J."/>
        </authorList>
    </citation>
    <scope>NUCLEOTIDE SEQUENCE [LARGE SCALE GENOMIC DNA]</scope>
</reference>
<dbReference type="EMBL" id="AMZH03024850">
    <property type="protein sequence ID" value="RRT35570.1"/>
    <property type="molecule type" value="Genomic_DNA"/>
</dbReference>
<accession>A0A426X809</accession>
<name>A0A426X809_ENSVE</name>
<keyword evidence="2" id="KW-1133">Transmembrane helix</keyword>
<sequence length="194" mass="21778">MGVESKGTRSTQMDVLRFQFLDLLRGVAVVSLLLARVFLLQIVSRSAFQVITPRSAPVLIFLAPTINIQLPSTASNHRGQVGISVRVQIRLLRKVTPTRIPKPLQERVGKGKQKWWVTRARERPGELNMDLWTEDERRRGWETAPAGKAAGLPTRRAPPSEPPSYKLPKLIKDPLVVLVNVASFSFEEAFFSSK</sequence>
<evidence type="ECO:0000313" key="3">
    <source>
        <dbReference type="EMBL" id="RRT35570.1"/>
    </source>
</evidence>
<keyword evidence="2" id="KW-0812">Transmembrane</keyword>
<organism evidence="3 4">
    <name type="scientific">Ensete ventricosum</name>
    <name type="common">Abyssinian banana</name>
    <name type="synonym">Musa ensete</name>
    <dbReference type="NCBI Taxonomy" id="4639"/>
    <lineage>
        <taxon>Eukaryota</taxon>
        <taxon>Viridiplantae</taxon>
        <taxon>Streptophyta</taxon>
        <taxon>Embryophyta</taxon>
        <taxon>Tracheophyta</taxon>
        <taxon>Spermatophyta</taxon>
        <taxon>Magnoliopsida</taxon>
        <taxon>Liliopsida</taxon>
        <taxon>Zingiberales</taxon>
        <taxon>Musaceae</taxon>
        <taxon>Ensete</taxon>
    </lineage>
</organism>
<feature type="transmembrane region" description="Helical" evidence="2">
    <location>
        <begin position="20"/>
        <end position="39"/>
    </location>
</feature>
<evidence type="ECO:0000256" key="1">
    <source>
        <dbReference type="SAM" id="MobiDB-lite"/>
    </source>
</evidence>